<keyword evidence="2" id="KW-1185">Reference proteome</keyword>
<organism evidence="1 2">
    <name type="scientific">Nonomuraea rosea</name>
    <dbReference type="NCBI Taxonomy" id="638574"/>
    <lineage>
        <taxon>Bacteria</taxon>
        <taxon>Bacillati</taxon>
        <taxon>Actinomycetota</taxon>
        <taxon>Actinomycetes</taxon>
        <taxon>Streptosporangiales</taxon>
        <taxon>Streptosporangiaceae</taxon>
        <taxon>Nonomuraea</taxon>
    </lineage>
</organism>
<comment type="caution">
    <text evidence="1">The sequence shown here is derived from an EMBL/GenBank/DDBJ whole genome shotgun (WGS) entry which is preliminary data.</text>
</comment>
<accession>A0ABP6Y1D6</accession>
<proteinExistence type="predicted"/>
<sequence>MRAEREPPDLLQEADRYHQQHLYKVPNGTRGTGGTAVACPVGLASGEAGAA</sequence>
<evidence type="ECO:0000313" key="1">
    <source>
        <dbReference type="EMBL" id="GAA3575727.1"/>
    </source>
</evidence>
<gene>
    <name evidence="1" type="ORF">GCM10022419_066120</name>
</gene>
<dbReference type="Proteomes" id="UP001500630">
    <property type="component" value="Unassembled WGS sequence"/>
</dbReference>
<name>A0ABP6Y1D6_9ACTN</name>
<dbReference type="EMBL" id="BAABDQ010000016">
    <property type="protein sequence ID" value="GAA3575727.1"/>
    <property type="molecule type" value="Genomic_DNA"/>
</dbReference>
<reference evidence="2" key="1">
    <citation type="journal article" date="2019" name="Int. J. Syst. Evol. Microbiol.">
        <title>The Global Catalogue of Microorganisms (GCM) 10K type strain sequencing project: providing services to taxonomists for standard genome sequencing and annotation.</title>
        <authorList>
            <consortium name="The Broad Institute Genomics Platform"/>
            <consortium name="The Broad Institute Genome Sequencing Center for Infectious Disease"/>
            <person name="Wu L."/>
            <person name="Ma J."/>
        </authorList>
    </citation>
    <scope>NUCLEOTIDE SEQUENCE [LARGE SCALE GENOMIC DNA]</scope>
    <source>
        <strain evidence="2">JCM 17326</strain>
    </source>
</reference>
<evidence type="ECO:0000313" key="2">
    <source>
        <dbReference type="Proteomes" id="UP001500630"/>
    </source>
</evidence>
<evidence type="ECO:0008006" key="3">
    <source>
        <dbReference type="Google" id="ProtNLM"/>
    </source>
</evidence>
<protein>
    <recommendedName>
        <fullName evidence="3">Peptide-methionine (S)-S-oxide reductase</fullName>
    </recommendedName>
</protein>